<gene>
    <name evidence="6" type="ORF">C8D85_0220</name>
</gene>
<evidence type="ECO:0000256" key="4">
    <source>
        <dbReference type="ARBA" id="ARBA00023163"/>
    </source>
</evidence>
<dbReference type="GO" id="GO:0003700">
    <property type="term" value="F:DNA-binding transcription factor activity"/>
    <property type="evidence" value="ECO:0007669"/>
    <property type="project" value="InterPro"/>
</dbReference>
<dbReference type="PANTHER" id="PTHR30118">
    <property type="entry name" value="HTH-TYPE TRANSCRIPTIONAL REGULATOR LEUO-RELATED"/>
    <property type="match status" value="1"/>
</dbReference>
<keyword evidence="7" id="KW-1185">Reference proteome</keyword>
<evidence type="ECO:0000313" key="7">
    <source>
        <dbReference type="Proteomes" id="UP000295729"/>
    </source>
</evidence>
<name>A0A4V3DGL9_9GAMM</name>
<dbReference type="PANTHER" id="PTHR30118:SF15">
    <property type="entry name" value="TRANSCRIPTIONAL REGULATORY PROTEIN"/>
    <property type="match status" value="1"/>
</dbReference>
<dbReference type="InterPro" id="IPR005119">
    <property type="entry name" value="LysR_subst-bd"/>
</dbReference>
<evidence type="ECO:0000259" key="5">
    <source>
        <dbReference type="PROSITE" id="PS50931"/>
    </source>
</evidence>
<dbReference type="PROSITE" id="PS50931">
    <property type="entry name" value="HTH_LYSR"/>
    <property type="match status" value="1"/>
</dbReference>
<keyword evidence="2" id="KW-0805">Transcription regulation</keyword>
<dbReference type="PRINTS" id="PR00039">
    <property type="entry name" value="HTHLYSR"/>
</dbReference>
<keyword evidence="4" id="KW-0804">Transcription</keyword>
<dbReference type="InterPro" id="IPR036390">
    <property type="entry name" value="WH_DNA-bd_sf"/>
</dbReference>
<keyword evidence="3" id="KW-0238">DNA-binding</keyword>
<evidence type="ECO:0000256" key="1">
    <source>
        <dbReference type="ARBA" id="ARBA00009437"/>
    </source>
</evidence>
<evidence type="ECO:0000256" key="2">
    <source>
        <dbReference type="ARBA" id="ARBA00023015"/>
    </source>
</evidence>
<proteinExistence type="inferred from homology"/>
<dbReference type="AlphaFoldDB" id="A0A4V3DGL9"/>
<dbReference type="SUPFAM" id="SSF53850">
    <property type="entry name" value="Periplasmic binding protein-like II"/>
    <property type="match status" value="1"/>
</dbReference>
<accession>A0A4V3DGL9</accession>
<comment type="caution">
    <text evidence="6">The sequence shown here is derived from an EMBL/GenBank/DDBJ whole genome shotgun (WGS) entry which is preliminary data.</text>
</comment>
<dbReference type="EMBL" id="SNZA01000001">
    <property type="protein sequence ID" value="TDR14871.1"/>
    <property type="molecule type" value="Genomic_DNA"/>
</dbReference>
<feature type="domain" description="HTH lysR-type" evidence="5">
    <location>
        <begin position="31"/>
        <end position="88"/>
    </location>
</feature>
<dbReference type="InterPro" id="IPR036388">
    <property type="entry name" value="WH-like_DNA-bd_sf"/>
</dbReference>
<dbReference type="SUPFAM" id="SSF46785">
    <property type="entry name" value="Winged helix' DNA-binding domain"/>
    <property type="match status" value="1"/>
</dbReference>
<comment type="similarity">
    <text evidence="1">Belongs to the LysR transcriptional regulatory family.</text>
</comment>
<dbReference type="Gene3D" id="1.10.10.10">
    <property type="entry name" value="Winged helix-like DNA-binding domain superfamily/Winged helix DNA-binding domain"/>
    <property type="match status" value="1"/>
</dbReference>
<dbReference type="InterPro" id="IPR050389">
    <property type="entry name" value="LysR-type_TF"/>
</dbReference>
<evidence type="ECO:0000313" key="6">
    <source>
        <dbReference type="EMBL" id="TDR14871.1"/>
    </source>
</evidence>
<dbReference type="Pfam" id="PF00126">
    <property type="entry name" value="HTH_1"/>
    <property type="match status" value="1"/>
</dbReference>
<dbReference type="Gene3D" id="3.40.190.10">
    <property type="entry name" value="Periplasmic binding protein-like II"/>
    <property type="match status" value="2"/>
</dbReference>
<dbReference type="InterPro" id="IPR000847">
    <property type="entry name" value="LysR_HTH_N"/>
</dbReference>
<dbReference type="Pfam" id="PF03466">
    <property type="entry name" value="LysR_substrate"/>
    <property type="match status" value="1"/>
</dbReference>
<reference evidence="6 7" key="1">
    <citation type="submission" date="2019-03" db="EMBL/GenBank/DDBJ databases">
        <title>Genomic Encyclopedia of Type Strains, Phase IV (KMG-IV): sequencing the most valuable type-strain genomes for metagenomic binning, comparative biology and taxonomic classification.</title>
        <authorList>
            <person name="Goeker M."/>
        </authorList>
    </citation>
    <scope>NUCLEOTIDE SEQUENCE [LARGE SCALE GENOMIC DNA]</scope>
    <source>
        <strain evidence="6 7">DSM 5604</strain>
    </source>
</reference>
<organism evidence="6 7">
    <name type="scientific">Marinomonas communis</name>
    <dbReference type="NCBI Taxonomy" id="28254"/>
    <lineage>
        <taxon>Bacteria</taxon>
        <taxon>Pseudomonadati</taxon>
        <taxon>Pseudomonadota</taxon>
        <taxon>Gammaproteobacteria</taxon>
        <taxon>Oceanospirillales</taxon>
        <taxon>Oceanospirillaceae</taxon>
        <taxon>Marinomonas</taxon>
    </lineage>
</organism>
<sequence>MSTAFFIGLKLWLNLIILTLHDKTMANLKHLDLNLLRVFDILMDERNVSRAAERLSVSQPAVSGMLTRLRDSLDDPLFIRGQHGMIPTERALELADPIKKVLQDIDQIVTPVEFIPQEAHFTVTIAATDYALQVILTPFLKQLSLQAPHIKVDVRMIQDSTVQEQMERGLIDFALMTPNTAPPMLRAKTLFQEDYVCVVRQEHPTVQGDAMDLDTFCRLDHALVSYSGGAFSGATDQALKTLNRQRNVMVSMPSFLSLAELIRSTDFCAVVPKRLAEGQPLLKQVALPFQVEGFTKVLVWHERTHHQAAFKWLRALIYDTCQLLDIAPLAAQTK</sequence>
<evidence type="ECO:0000256" key="3">
    <source>
        <dbReference type="ARBA" id="ARBA00023125"/>
    </source>
</evidence>
<dbReference type="GO" id="GO:0003677">
    <property type="term" value="F:DNA binding"/>
    <property type="evidence" value="ECO:0007669"/>
    <property type="project" value="UniProtKB-KW"/>
</dbReference>
<protein>
    <submittedName>
        <fullName evidence="6">LysR family transcriptional regulator</fullName>
    </submittedName>
</protein>
<dbReference type="Proteomes" id="UP000295729">
    <property type="component" value="Unassembled WGS sequence"/>
</dbReference>